<evidence type="ECO:0000256" key="5">
    <source>
        <dbReference type="ARBA" id="ARBA00022989"/>
    </source>
</evidence>
<comment type="subcellular location">
    <subcellularLocation>
        <location evidence="1">Cell membrane</location>
        <topology evidence="1">Multi-pass membrane protein</topology>
    </subcellularLocation>
</comment>
<dbReference type="AlphaFoldDB" id="A0A1H0VV40"/>
<feature type="transmembrane region" description="Helical" evidence="7">
    <location>
        <begin position="130"/>
        <end position="151"/>
    </location>
</feature>
<proteinExistence type="predicted"/>
<dbReference type="STRING" id="94869.SAMN04488529_12030"/>
<protein>
    <submittedName>
        <fullName evidence="8">Putative efflux protein, MATE family</fullName>
    </submittedName>
</protein>
<evidence type="ECO:0000256" key="3">
    <source>
        <dbReference type="ARBA" id="ARBA00022475"/>
    </source>
</evidence>
<reference evidence="8 9" key="1">
    <citation type="submission" date="2016-10" db="EMBL/GenBank/DDBJ databases">
        <authorList>
            <person name="de Groot N.N."/>
        </authorList>
    </citation>
    <scope>NUCLEOTIDE SEQUENCE [LARGE SCALE GENOMIC DNA]</scope>
    <source>
        <strain evidence="8 9">DSM 12272</strain>
    </source>
</reference>
<keyword evidence="3" id="KW-1003">Cell membrane</keyword>
<dbReference type="Proteomes" id="UP000198597">
    <property type="component" value="Unassembled WGS sequence"/>
</dbReference>
<evidence type="ECO:0000256" key="1">
    <source>
        <dbReference type="ARBA" id="ARBA00004651"/>
    </source>
</evidence>
<feature type="transmembrane region" description="Helical" evidence="7">
    <location>
        <begin position="88"/>
        <end position="110"/>
    </location>
</feature>
<evidence type="ECO:0000256" key="6">
    <source>
        <dbReference type="ARBA" id="ARBA00023136"/>
    </source>
</evidence>
<dbReference type="RefSeq" id="WP_089973361.1">
    <property type="nucleotide sequence ID" value="NZ_FNJM01000020.1"/>
</dbReference>
<feature type="transmembrane region" description="Helical" evidence="7">
    <location>
        <begin position="163"/>
        <end position="183"/>
    </location>
</feature>
<dbReference type="InterPro" id="IPR002528">
    <property type="entry name" value="MATE_fam"/>
</dbReference>
<evidence type="ECO:0000313" key="8">
    <source>
        <dbReference type="EMBL" id="SDP82452.1"/>
    </source>
</evidence>
<feature type="transmembrane region" description="Helical" evidence="7">
    <location>
        <begin position="352"/>
        <end position="371"/>
    </location>
</feature>
<dbReference type="EMBL" id="FNJM01000020">
    <property type="protein sequence ID" value="SDP82452.1"/>
    <property type="molecule type" value="Genomic_DNA"/>
</dbReference>
<name>A0A1H0VV40_9CLOT</name>
<feature type="transmembrane region" description="Helical" evidence="7">
    <location>
        <begin position="383"/>
        <end position="403"/>
    </location>
</feature>
<feature type="transmembrane region" description="Helical" evidence="7">
    <location>
        <begin position="310"/>
        <end position="329"/>
    </location>
</feature>
<keyword evidence="6 7" id="KW-0472">Membrane</keyword>
<evidence type="ECO:0000256" key="4">
    <source>
        <dbReference type="ARBA" id="ARBA00022692"/>
    </source>
</evidence>
<evidence type="ECO:0000313" key="9">
    <source>
        <dbReference type="Proteomes" id="UP000198597"/>
    </source>
</evidence>
<dbReference type="PANTHER" id="PTHR43823">
    <property type="entry name" value="SPORULATION PROTEIN YKVU"/>
    <property type="match status" value="1"/>
</dbReference>
<keyword evidence="9" id="KW-1185">Reference proteome</keyword>
<gene>
    <name evidence="8" type="ORF">SAMN04488529_12030</name>
</gene>
<keyword evidence="5 7" id="KW-1133">Transmembrane helix</keyword>
<dbReference type="InterPro" id="IPR051327">
    <property type="entry name" value="MATE_MepA_subfamily"/>
</dbReference>
<feature type="transmembrane region" description="Helical" evidence="7">
    <location>
        <begin position="45"/>
        <end position="67"/>
    </location>
</feature>
<feature type="transmembrane region" description="Helical" evidence="7">
    <location>
        <begin position="269"/>
        <end position="289"/>
    </location>
</feature>
<dbReference type="GO" id="GO:0015297">
    <property type="term" value="F:antiporter activity"/>
    <property type="evidence" value="ECO:0007669"/>
    <property type="project" value="InterPro"/>
</dbReference>
<dbReference type="PIRSF" id="PIRSF006603">
    <property type="entry name" value="DinF"/>
    <property type="match status" value="1"/>
</dbReference>
<sequence length="435" mass="47471">MKDKKIGNLIIKNVLPSVGGMMMVSLYILFDTIIVGQGIGKEGLAALNIGLPIYNLIFGTGILLGTGSGAYMSMSRGRNNIEEGEKSVLHSLVIGVTIGIIYTIIGLLFLENIAMFLGANDNNIMLVKEYLGSIIIFIPSFLMVYNISILVKHENRAKLSMIAMGAGGTTNVILDYIFVFPLGMGMKGAGIATGISSVVSLLILLTHFKNREIKVDFKKFRFDKIIFKAIVVIGVGSFIIEMSSGVAIFLFNRKLLETIGEIGVSSYSIISNISLMMVAIFTGICQGILPSISHDYGSGKHEDIKNIVKVGRILAVGIGLLFITVGYLFPDKISAIFTKDWSDILDVTKEGISLYFLAFPIMGLNLIQISYLQGTGRGKRATWLSLCRGLIFILIFINILPMILGVKGIWLSIVASEITVFCIFLLLIKDKKQLI</sequence>
<dbReference type="OrthoDB" id="305360at2"/>
<organism evidence="8 9">
    <name type="scientific">Clostridium gasigenes</name>
    <dbReference type="NCBI Taxonomy" id="94869"/>
    <lineage>
        <taxon>Bacteria</taxon>
        <taxon>Bacillati</taxon>
        <taxon>Bacillota</taxon>
        <taxon>Clostridia</taxon>
        <taxon>Eubacteriales</taxon>
        <taxon>Clostridiaceae</taxon>
        <taxon>Clostridium</taxon>
    </lineage>
</organism>
<dbReference type="GO" id="GO:0042910">
    <property type="term" value="F:xenobiotic transmembrane transporter activity"/>
    <property type="evidence" value="ECO:0007669"/>
    <property type="project" value="InterPro"/>
</dbReference>
<dbReference type="GO" id="GO:0005886">
    <property type="term" value="C:plasma membrane"/>
    <property type="evidence" value="ECO:0007669"/>
    <property type="project" value="UniProtKB-SubCell"/>
</dbReference>
<dbReference type="InterPro" id="IPR048279">
    <property type="entry name" value="MdtK-like"/>
</dbReference>
<evidence type="ECO:0000256" key="2">
    <source>
        <dbReference type="ARBA" id="ARBA00022448"/>
    </source>
</evidence>
<dbReference type="Pfam" id="PF01554">
    <property type="entry name" value="MatE"/>
    <property type="match status" value="2"/>
</dbReference>
<accession>A0A1H0VV40</accession>
<dbReference type="PANTHER" id="PTHR43823:SF3">
    <property type="entry name" value="MULTIDRUG EXPORT PROTEIN MEPA"/>
    <property type="match status" value="1"/>
</dbReference>
<keyword evidence="4 7" id="KW-0812">Transmembrane</keyword>
<keyword evidence="2" id="KW-0813">Transport</keyword>
<feature type="transmembrane region" description="Helical" evidence="7">
    <location>
        <begin position="229"/>
        <end position="249"/>
    </location>
</feature>
<feature type="transmembrane region" description="Helical" evidence="7">
    <location>
        <begin position="189"/>
        <end position="208"/>
    </location>
</feature>
<feature type="transmembrane region" description="Helical" evidence="7">
    <location>
        <begin position="21"/>
        <end position="39"/>
    </location>
</feature>
<dbReference type="NCBIfam" id="TIGR00797">
    <property type="entry name" value="matE"/>
    <property type="match status" value="1"/>
</dbReference>
<evidence type="ECO:0000256" key="7">
    <source>
        <dbReference type="SAM" id="Phobius"/>
    </source>
</evidence>
<feature type="transmembrane region" description="Helical" evidence="7">
    <location>
        <begin position="409"/>
        <end position="428"/>
    </location>
</feature>